<organism evidence="1 2">
    <name type="scientific">Haemophilus influenzae</name>
    <dbReference type="NCBI Taxonomy" id="727"/>
    <lineage>
        <taxon>Bacteria</taxon>
        <taxon>Pseudomonadati</taxon>
        <taxon>Pseudomonadota</taxon>
        <taxon>Gammaproteobacteria</taxon>
        <taxon>Pasteurellales</taxon>
        <taxon>Pasteurellaceae</taxon>
        <taxon>Haemophilus</taxon>
    </lineage>
</organism>
<dbReference type="GO" id="GO:0008168">
    <property type="term" value="F:methyltransferase activity"/>
    <property type="evidence" value="ECO:0007669"/>
    <property type="project" value="UniProtKB-KW"/>
</dbReference>
<gene>
    <name evidence="1" type="primary">prmA_1</name>
    <name evidence="1" type="ORF">NCTC11872_01953</name>
</gene>
<dbReference type="GO" id="GO:0005840">
    <property type="term" value="C:ribosome"/>
    <property type="evidence" value="ECO:0007669"/>
    <property type="project" value="UniProtKB-KW"/>
</dbReference>
<keyword evidence="1" id="KW-0489">Methyltransferase</keyword>
<proteinExistence type="predicted"/>
<keyword evidence="1" id="KW-0808">Transferase</keyword>
<dbReference type="GO" id="GO:0032259">
    <property type="term" value="P:methylation"/>
    <property type="evidence" value="ECO:0007669"/>
    <property type="project" value="UniProtKB-KW"/>
</dbReference>
<dbReference type="Proteomes" id="UP000249936">
    <property type="component" value="Unassembled WGS sequence"/>
</dbReference>
<accession>A0A2X1QPR9</accession>
<keyword evidence="1" id="KW-0687">Ribonucleoprotein</keyword>
<dbReference type="Pfam" id="PF06325">
    <property type="entry name" value="PrmA"/>
    <property type="match status" value="1"/>
</dbReference>
<protein>
    <submittedName>
        <fullName evidence="1">Ribosomal protein L11 methyltransferase</fullName>
        <ecNumber evidence="1">2.1.1.-</ecNumber>
    </submittedName>
</protein>
<dbReference type="EC" id="2.1.1.-" evidence="1"/>
<name>A0A2X1QPR9_HAEIF</name>
<sequence>MAWIQIRLNSTNEKAEQMSDFLEEIGSVSVTFMDSQDTPIF</sequence>
<evidence type="ECO:0000313" key="2">
    <source>
        <dbReference type="Proteomes" id="UP000249936"/>
    </source>
</evidence>
<dbReference type="AlphaFoldDB" id="A0A2X1QPR9"/>
<evidence type="ECO:0000313" key="1">
    <source>
        <dbReference type="EMBL" id="SPX42322.1"/>
    </source>
</evidence>
<reference evidence="1 2" key="1">
    <citation type="submission" date="2018-06" db="EMBL/GenBank/DDBJ databases">
        <authorList>
            <consortium name="Pathogen Informatics"/>
            <person name="Doyle S."/>
        </authorList>
    </citation>
    <scope>NUCLEOTIDE SEQUENCE [LARGE SCALE GENOMIC DNA]</scope>
    <source>
        <strain evidence="1 2">NCTC11872</strain>
    </source>
</reference>
<keyword evidence="1" id="KW-0689">Ribosomal protein</keyword>
<dbReference type="EMBL" id="UASK01000006">
    <property type="protein sequence ID" value="SPX42322.1"/>
    <property type="molecule type" value="Genomic_DNA"/>
</dbReference>